<feature type="chain" id="PRO_5046896583" evidence="2">
    <location>
        <begin position="21"/>
        <end position="375"/>
    </location>
</feature>
<evidence type="ECO:0000313" key="4">
    <source>
        <dbReference type="Proteomes" id="UP000640426"/>
    </source>
</evidence>
<organism evidence="3 4">
    <name type="scientific">Sphingomonas mollis</name>
    <dbReference type="NCBI Taxonomy" id="2795726"/>
    <lineage>
        <taxon>Bacteria</taxon>
        <taxon>Pseudomonadati</taxon>
        <taxon>Pseudomonadota</taxon>
        <taxon>Alphaproteobacteria</taxon>
        <taxon>Sphingomonadales</taxon>
        <taxon>Sphingomonadaceae</taxon>
        <taxon>Sphingomonas</taxon>
    </lineage>
</organism>
<feature type="compositionally biased region" description="Low complexity" evidence="1">
    <location>
        <begin position="355"/>
        <end position="367"/>
    </location>
</feature>
<accession>A0ABS0XUG9</accession>
<keyword evidence="4" id="KW-1185">Reference proteome</keyword>
<dbReference type="Proteomes" id="UP000640426">
    <property type="component" value="Unassembled WGS sequence"/>
</dbReference>
<proteinExistence type="predicted"/>
<reference evidence="4" key="1">
    <citation type="submission" date="2020-12" db="EMBL/GenBank/DDBJ databases">
        <title>Hymenobacter sp.</title>
        <authorList>
            <person name="Kim M.K."/>
        </authorList>
    </citation>
    <scope>NUCLEOTIDE SEQUENCE [LARGE SCALE GENOMIC DNA]</scope>
    <source>
        <strain evidence="4">BT553</strain>
    </source>
</reference>
<gene>
    <name evidence="3" type="ORF">JAO74_17985</name>
</gene>
<evidence type="ECO:0000313" key="3">
    <source>
        <dbReference type="EMBL" id="MBJ6123668.1"/>
    </source>
</evidence>
<keyword evidence="2" id="KW-0732">Signal</keyword>
<comment type="caution">
    <text evidence="3">The sequence shown here is derived from an EMBL/GenBank/DDBJ whole genome shotgun (WGS) entry which is preliminary data.</text>
</comment>
<feature type="region of interest" description="Disordered" evidence="1">
    <location>
        <begin position="355"/>
        <end position="375"/>
    </location>
</feature>
<dbReference type="EMBL" id="JAELXS010000019">
    <property type="protein sequence ID" value="MBJ6123668.1"/>
    <property type="molecule type" value="Genomic_DNA"/>
</dbReference>
<protein>
    <submittedName>
        <fullName evidence="3">Uncharacterized protein</fullName>
    </submittedName>
</protein>
<feature type="signal peptide" evidence="2">
    <location>
        <begin position="1"/>
        <end position="20"/>
    </location>
</feature>
<evidence type="ECO:0000256" key="2">
    <source>
        <dbReference type="SAM" id="SignalP"/>
    </source>
</evidence>
<evidence type="ECO:0000256" key="1">
    <source>
        <dbReference type="SAM" id="MobiDB-lite"/>
    </source>
</evidence>
<name>A0ABS0XUG9_9SPHN</name>
<sequence length="375" mass="39801">MNCRIAAAIALACLPVVASAASAEGDVRVVLKFVKRDGARTPPIRFDPASCPACRVLDEPLFAADNPRETVIALRVPRMRTIELAFDGQPGAISQVRLEAGDLAVRHDGGRIVVPLPPLAHDAITAAEVATHIVEPGMVLRFEHADPVRRAGAYATGAFPDRERRAADVLEFAQREVVRTLGLGEEALRRGWGTIQVMGFDTNAPHGHVDAPPHIHMHLRWPGDTGTQIGHYYLDPAGLLSYNAVGVKGLGMPDRRFGRGETFATIAPDGSTAYSHRITDHGWLEIAAGDGRACTIRPASGTGFADGAIVACPNNREQRITVRDDLNAGILTVTTGAIVETFRYAPATGLLLSPTAAPSSAPSVAQPHTGIGADR</sequence>